<comment type="caution">
    <text evidence="5">The sequence shown here is derived from an EMBL/GenBank/DDBJ whole genome shotgun (WGS) entry which is preliminary data.</text>
</comment>
<dbReference type="InterPro" id="IPR002018">
    <property type="entry name" value="CarbesteraseB"/>
</dbReference>
<protein>
    <recommendedName>
        <fullName evidence="3">Carboxylic ester hydrolase</fullName>
        <ecNumber evidence="3">3.1.1.-</ecNumber>
    </recommendedName>
</protein>
<dbReference type="AlphaFoldDB" id="A0A4R0R3K4"/>
<organism evidence="5 6">
    <name type="scientific">Steccherinum ochraceum</name>
    <dbReference type="NCBI Taxonomy" id="92696"/>
    <lineage>
        <taxon>Eukaryota</taxon>
        <taxon>Fungi</taxon>
        <taxon>Dikarya</taxon>
        <taxon>Basidiomycota</taxon>
        <taxon>Agaricomycotina</taxon>
        <taxon>Agaricomycetes</taxon>
        <taxon>Polyporales</taxon>
        <taxon>Steccherinaceae</taxon>
        <taxon>Steccherinum</taxon>
    </lineage>
</organism>
<dbReference type="SUPFAM" id="SSF53474">
    <property type="entry name" value="alpha/beta-Hydrolases"/>
    <property type="match status" value="1"/>
</dbReference>
<dbReference type="InterPro" id="IPR019826">
    <property type="entry name" value="Carboxylesterase_B_AS"/>
</dbReference>
<evidence type="ECO:0000259" key="4">
    <source>
        <dbReference type="Pfam" id="PF00135"/>
    </source>
</evidence>
<comment type="similarity">
    <text evidence="1 3">Belongs to the type-B carboxylesterase/lipase family.</text>
</comment>
<gene>
    <name evidence="5" type="ORF">EIP91_007887</name>
</gene>
<dbReference type="Proteomes" id="UP000292702">
    <property type="component" value="Unassembled WGS sequence"/>
</dbReference>
<keyword evidence="3" id="KW-0732">Signal</keyword>
<evidence type="ECO:0000256" key="3">
    <source>
        <dbReference type="RuleBase" id="RU361235"/>
    </source>
</evidence>
<dbReference type="InterPro" id="IPR029058">
    <property type="entry name" value="AB_hydrolase_fold"/>
</dbReference>
<dbReference type="STRING" id="92696.A0A4R0R3K4"/>
<reference evidence="5 6" key="1">
    <citation type="submission" date="2018-11" db="EMBL/GenBank/DDBJ databases">
        <title>Genome assembly of Steccherinum ochraceum LE-BIN_3174, the white-rot fungus of the Steccherinaceae family (The Residual Polyporoid clade, Polyporales, Basidiomycota).</title>
        <authorList>
            <person name="Fedorova T.V."/>
            <person name="Glazunova O.A."/>
            <person name="Landesman E.O."/>
            <person name="Moiseenko K.V."/>
            <person name="Psurtseva N.V."/>
            <person name="Savinova O.S."/>
            <person name="Shakhova N.V."/>
            <person name="Tyazhelova T.V."/>
            <person name="Vasina D.V."/>
        </authorList>
    </citation>
    <scope>NUCLEOTIDE SEQUENCE [LARGE SCALE GENOMIC DNA]</scope>
    <source>
        <strain evidence="5 6">LE-BIN_3174</strain>
    </source>
</reference>
<dbReference type="PROSITE" id="PS00122">
    <property type="entry name" value="CARBOXYLESTERASE_B_1"/>
    <property type="match status" value="1"/>
</dbReference>
<sequence>MWPLSLSLPASSKLVYSLLTLGFLSLPVLSTHEATSPVVAIEQGSFIGSTDGHTNRYLGIRYAQPPTGDLRFRRPLPVEPYTGTIDVSDFAPICPQHLIELPSELPPTLDVGMTLRIVTGVYNATAPQSEDCLSLNIWTPPNVSGDSKLPVAVWIHGGGFQVGSANQYDGGILVRRSIEIGEPMIFVGLNYRLSALGWLAGKEAKEAGVGNLGFFDQRLALKWIQKNIQLFGGDPTKVTIFGESAGAVSVATHMMTNNGDHEGLFRAAFMESGSTWPVGDMEGGQRWYDDLVANTECADEEDTVECLRDVPLDKLRAAMDRAPAFFSYSALSLSWGPRTDGEFMPNSGRELLMSGNVAKVPTLIGTCDDEGTAFALGAANTTTTEELRDYLSTIVFPDATQSSIDALLEAYPEDPTLGAPFGTGEMNAISPQFKRLAAIWSDLAFIAPKALWAKKRADIQDTWVYVHKRNKNVAVLGATHFTDIFDLFGPSDMTDHFIHFVSYLNPNGGAPVEVQTVFDDLSTHSQVPLNIGGAVGWPRYNSATKLKLAYMAGSPSVSVVPDTDREKQVTFMMKFLEENQMR</sequence>
<keyword evidence="2 3" id="KW-0378">Hydrolase</keyword>
<evidence type="ECO:0000313" key="5">
    <source>
        <dbReference type="EMBL" id="TCD61801.1"/>
    </source>
</evidence>
<proteinExistence type="inferred from homology"/>
<feature type="chain" id="PRO_5021038881" description="Carboxylic ester hydrolase" evidence="3">
    <location>
        <begin position="31"/>
        <end position="582"/>
    </location>
</feature>
<dbReference type="OrthoDB" id="408631at2759"/>
<dbReference type="EC" id="3.1.1.-" evidence="3"/>
<evidence type="ECO:0000313" key="6">
    <source>
        <dbReference type="Proteomes" id="UP000292702"/>
    </source>
</evidence>
<dbReference type="EMBL" id="RWJN01000429">
    <property type="protein sequence ID" value="TCD61801.1"/>
    <property type="molecule type" value="Genomic_DNA"/>
</dbReference>
<dbReference type="GO" id="GO:0016787">
    <property type="term" value="F:hydrolase activity"/>
    <property type="evidence" value="ECO:0007669"/>
    <property type="project" value="UniProtKB-KW"/>
</dbReference>
<dbReference type="Pfam" id="PF00135">
    <property type="entry name" value="COesterase"/>
    <property type="match status" value="1"/>
</dbReference>
<dbReference type="PANTHER" id="PTHR11559">
    <property type="entry name" value="CARBOXYLESTERASE"/>
    <property type="match status" value="1"/>
</dbReference>
<keyword evidence="6" id="KW-1185">Reference proteome</keyword>
<feature type="domain" description="Carboxylesterase type B" evidence="4">
    <location>
        <begin position="36"/>
        <end position="491"/>
    </location>
</feature>
<feature type="signal peptide" evidence="3">
    <location>
        <begin position="1"/>
        <end position="30"/>
    </location>
</feature>
<evidence type="ECO:0000256" key="1">
    <source>
        <dbReference type="ARBA" id="ARBA00005964"/>
    </source>
</evidence>
<evidence type="ECO:0000256" key="2">
    <source>
        <dbReference type="ARBA" id="ARBA00022801"/>
    </source>
</evidence>
<name>A0A4R0R3K4_9APHY</name>
<dbReference type="Gene3D" id="3.40.50.1820">
    <property type="entry name" value="alpha/beta hydrolase"/>
    <property type="match status" value="1"/>
</dbReference>
<dbReference type="InterPro" id="IPR050309">
    <property type="entry name" value="Type-B_Carboxylest/Lipase"/>
</dbReference>
<accession>A0A4R0R3K4</accession>